<evidence type="ECO:0000259" key="1">
    <source>
        <dbReference type="Pfam" id="PF01370"/>
    </source>
</evidence>
<dbReference type="InterPro" id="IPR001509">
    <property type="entry name" value="Epimerase_deHydtase"/>
</dbReference>
<feature type="domain" description="NAD-dependent epimerase/dehydratase" evidence="1">
    <location>
        <begin position="92"/>
        <end position="222"/>
    </location>
</feature>
<dbReference type="InterPro" id="IPR036291">
    <property type="entry name" value="NAD(P)-bd_dom_sf"/>
</dbReference>
<name>A0ABT1YB59_9BACL</name>
<proteinExistence type="predicted"/>
<dbReference type="InterPro" id="IPR050177">
    <property type="entry name" value="Lipid_A_modif_metabolic_enz"/>
</dbReference>
<sequence length="306" mass="33808">MGKIALIIGGSGFLGGAITTQLIEEGWDTHVLSRGNKPVTMGGTIIQADRSIREELQAALEGRHYDLVVDCAGYKELDALNSLHSLNGCCGHYVFISTDYVYASTTRTVFPIAESAETQRDTAYAVGKLDCERLFLEAWEKESFPVTILRPPHILGAGKELGSDQVLGRDTGLLDKIRSGEGLKLLNDGLMLIQPVWTREIAQCIAHIAGMEQSFGHIFNCAGPDAVTAKRYYEIVAGLLDVELQFSSVLLHSFLQNKPNDVHHARHRIYDTSRLTEVTGYKPQLKLEDALKETFDWMLSKEGSLL</sequence>
<dbReference type="SUPFAM" id="SSF51735">
    <property type="entry name" value="NAD(P)-binding Rossmann-fold domains"/>
    <property type="match status" value="1"/>
</dbReference>
<comment type="caution">
    <text evidence="2">The sequence shown here is derived from an EMBL/GenBank/DDBJ whole genome shotgun (WGS) entry which is preliminary data.</text>
</comment>
<feature type="domain" description="NAD-dependent epimerase/dehydratase" evidence="1">
    <location>
        <begin position="5"/>
        <end position="76"/>
    </location>
</feature>
<dbReference type="PANTHER" id="PTHR43245">
    <property type="entry name" value="BIFUNCTIONAL POLYMYXIN RESISTANCE PROTEIN ARNA"/>
    <property type="match status" value="1"/>
</dbReference>
<gene>
    <name evidence="2" type="ORF">NV381_04305</name>
</gene>
<evidence type="ECO:0000313" key="2">
    <source>
        <dbReference type="EMBL" id="MCR8630423.1"/>
    </source>
</evidence>
<accession>A0ABT1YB59</accession>
<dbReference type="Pfam" id="PF01370">
    <property type="entry name" value="Epimerase"/>
    <property type="match status" value="2"/>
</dbReference>
<dbReference type="PANTHER" id="PTHR43245:SF13">
    <property type="entry name" value="UDP-D-APIOSE_UDP-D-XYLOSE SYNTHASE 2"/>
    <property type="match status" value="1"/>
</dbReference>
<reference evidence="2 3" key="1">
    <citation type="submission" date="2022-08" db="EMBL/GenBank/DDBJ databases">
        <title>Paenibacillus endoradicis sp. nov., Paenibacillus radicibacter sp. nov and Paenibacillus pararadicis sp. nov., three cold-adapted plant growth-promoting bacteria isolated from root of Larix gmelinii in Great Khingan.</title>
        <authorList>
            <person name="Xue H."/>
        </authorList>
    </citation>
    <scope>NUCLEOTIDE SEQUENCE [LARGE SCALE GENOMIC DNA]</scope>
    <source>
        <strain evidence="2 3">N5-1-1-5</strain>
    </source>
</reference>
<protein>
    <submittedName>
        <fullName evidence="2">NAD-dependent epimerase/dehydratase family protein</fullName>
    </submittedName>
</protein>
<dbReference type="Gene3D" id="3.40.50.720">
    <property type="entry name" value="NAD(P)-binding Rossmann-like Domain"/>
    <property type="match status" value="1"/>
</dbReference>
<organism evidence="2 3">
    <name type="scientific">Paenibacillus radicis</name>
    <name type="common">ex Xue et al. 2023</name>
    <dbReference type="NCBI Taxonomy" id="2972489"/>
    <lineage>
        <taxon>Bacteria</taxon>
        <taxon>Bacillati</taxon>
        <taxon>Bacillota</taxon>
        <taxon>Bacilli</taxon>
        <taxon>Bacillales</taxon>
        <taxon>Paenibacillaceae</taxon>
        <taxon>Paenibacillus</taxon>
    </lineage>
</organism>
<dbReference type="EMBL" id="JANQBD010000002">
    <property type="protein sequence ID" value="MCR8630423.1"/>
    <property type="molecule type" value="Genomic_DNA"/>
</dbReference>
<evidence type="ECO:0000313" key="3">
    <source>
        <dbReference type="Proteomes" id="UP001300012"/>
    </source>
</evidence>
<keyword evidence="3" id="KW-1185">Reference proteome</keyword>
<dbReference type="Proteomes" id="UP001300012">
    <property type="component" value="Unassembled WGS sequence"/>
</dbReference>
<dbReference type="RefSeq" id="WP_258212037.1">
    <property type="nucleotide sequence ID" value="NZ_JANQBD010000002.1"/>
</dbReference>